<feature type="region of interest" description="Disordered" evidence="5">
    <location>
        <begin position="324"/>
        <end position="354"/>
    </location>
</feature>
<evidence type="ECO:0000259" key="6">
    <source>
        <dbReference type="PROSITE" id="PS50966"/>
    </source>
</evidence>
<evidence type="ECO:0000313" key="8">
    <source>
        <dbReference type="Proteomes" id="UP000594263"/>
    </source>
</evidence>
<dbReference type="GO" id="GO:0008270">
    <property type="term" value="F:zinc ion binding"/>
    <property type="evidence" value="ECO:0007669"/>
    <property type="project" value="UniProtKB-KW"/>
</dbReference>
<keyword evidence="2 4" id="KW-0863">Zinc-finger</keyword>
<dbReference type="Gramene" id="Kaladp0020s0157.1.v1.1">
    <property type="protein sequence ID" value="Kaladp0020s0157.1.v1.1"/>
    <property type="gene ID" value="Kaladp0020s0157.v1.1"/>
</dbReference>
<keyword evidence="8" id="KW-1185">Reference proteome</keyword>
<reference evidence="7" key="1">
    <citation type="submission" date="2021-01" db="UniProtKB">
        <authorList>
            <consortium name="EnsemblPlants"/>
        </authorList>
    </citation>
    <scope>IDENTIFICATION</scope>
</reference>
<keyword evidence="3" id="KW-0862">Zinc</keyword>
<proteinExistence type="predicted"/>
<dbReference type="PANTHER" id="PTHR47718">
    <property type="entry name" value="OS01G0519700 PROTEIN"/>
    <property type="match status" value="1"/>
</dbReference>
<evidence type="ECO:0000313" key="7">
    <source>
        <dbReference type="EnsemblPlants" id="Kaladp0020s0157.1.v1.1"/>
    </source>
</evidence>
<dbReference type="Pfam" id="PF04434">
    <property type="entry name" value="SWIM"/>
    <property type="match status" value="1"/>
</dbReference>
<dbReference type="AlphaFoldDB" id="A0A7N0T3U4"/>
<dbReference type="Proteomes" id="UP000594263">
    <property type="component" value="Unplaced"/>
</dbReference>
<protein>
    <recommendedName>
        <fullName evidence="6">SWIM-type domain-containing protein</fullName>
    </recommendedName>
</protein>
<evidence type="ECO:0000256" key="2">
    <source>
        <dbReference type="ARBA" id="ARBA00022771"/>
    </source>
</evidence>
<sequence length="354" mass="40405">MEFRASDHNRPITSETEYYIVKAPIIASPTPMADSSSLSSLNFANRQSFFNSQSSSSNWDKSCNKDNLTNQNEESILNDCVLQINGQEQAARLYTRNLFEIFKLEWKKSFDYIHKKSNKGFNFAEYLVGKHGLDVKYWRLVKYKSDEDLSLECTCCKFEMEGILCKHILYIVRKKNLEVIPNQYFLPRWTIGARYKNNMANNSSSSNRQAGTGASPLTIWSIQRKFSMALEIGRKSSSDLQLLESVLDTYIEKVGNKKLIDNVEEDGASQSNANAPLIFVNDQCQMTIRDPTSLAKNKGRPPLSTRFESGLELATKAKRQKTCRTCKKKGHNSSSCSMRKLQVEKVLSNQEHHE</sequence>
<accession>A0A7N0T3U4</accession>
<evidence type="ECO:0000256" key="1">
    <source>
        <dbReference type="ARBA" id="ARBA00022723"/>
    </source>
</evidence>
<dbReference type="InterPro" id="IPR007527">
    <property type="entry name" value="Znf_SWIM"/>
</dbReference>
<keyword evidence="1" id="KW-0479">Metal-binding</keyword>
<dbReference type="EnsemblPlants" id="Kaladp0020s0157.1.v1.1">
    <property type="protein sequence ID" value="Kaladp0020s0157.1.v1.1"/>
    <property type="gene ID" value="Kaladp0020s0157.v1.1"/>
</dbReference>
<evidence type="ECO:0000256" key="5">
    <source>
        <dbReference type="SAM" id="MobiDB-lite"/>
    </source>
</evidence>
<organism evidence="7 8">
    <name type="scientific">Kalanchoe fedtschenkoi</name>
    <name type="common">Lavender scallops</name>
    <name type="synonym">South American air plant</name>
    <dbReference type="NCBI Taxonomy" id="63787"/>
    <lineage>
        <taxon>Eukaryota</taxon>
        <taxon>Viridiplantae</taxon>
        <taxon>Streptophyta</taxon>
        <taxon>Embryophyta</taxon>
        <taxon>Tracheophyta</taxon>
        <taxon>Spermatophyta</taxon>
        <taxon>Magnoliopsida</taxon>
        <taxon>eudicotyledons</taxon>
        <taxon>Gunneridae</taxon>
        <taxon>Pentapetalae</taxon>
        <taxon>Saxifragales</taxon>
        <taxon>Crassulaceae</taxon>
        <taxon>Kalanchoe</taxon>
    </lineage>
</organism>
<feature type="domain" description="SWIM-type" evidence="6">
    <location>
        <begin position="138"/>
        <end position="176"/>
    </location>
</feature>
<name>A0A7N0T3U4_KALFE</name>
<dbReference type="PANTHER" id="PTHR47718:SF7">
    <property type="entry name" value="PROTEIN FAR1-RELATED SEQUENCE"/>
    <property type="match status" value="1"/>
</dbReference>
<dbReference type="PROSITE" id="PS50966">
    <property type="entry name" value="ZF_SWIM"/>
    <property type="match status" value="1"/>
</dbReference>
<evidence type="ECO:0000256" key="3">
    <source>
        <dbReference type="ARBA" id="ARBA00022833"/>
    </source>
</evidence>
<dbReference type="InterPro" id="IPR006564">
    <property type="entry name" value="Znf_PMZ"/>
</dbReference>
<evidence type="ECO:0000256" key="4">
    <source>
        <dbReference type="PROSITE-ProRule" id="PRU00325"/>
    </source>
</evidence>
<dbReference type="SMART" id="SM00575">
    <property type="entry name" value="ZnF_PMZ"/>
    <property type="match status" value="1"/>
</dbReference>